<dbReference type="RefSeq" id="WP_114643070.1">
    <property type="nucleotide sequence ID" value="NZ_JAACIO010000022.1"/>
</dbReference>
<keyword evidence="1" id="KW-0813">Transport</keyword>
<name>A0ABX9KET6_9FUSO</name>
<dbReference type="SMART" id="SM00382">
    <property type="entry name" value="AAA"/>
    <property type="match status" value="1"/>
</dbReference>
<dbReference type="InterPro" id="IPR003593">
    <property type="entry name" value="AAA+_ATPase"/>
</dbReference>
<comment type="caution">
    <text evidence="5">The sequence shown here is derived from an EMBL/GenBank/DDBJ whole genome shotgun (WGS) entry which is preliminary data.</text>
</comment>
<protein>
    <submittedName>
        <fullName evidence="5">ATP-binding cassette domain-containing protein</fullName>
    </submittedName>
</protein>
<dbReference type="InterPro" id="IPR051782">
    <property type="entry name" value="ABC_Transporter_VariousFunc"/>
</dbReference>
<dbReference type="PANTHER" id="PTHR42939">
    <property type="entry name" value="ABC TRANSPORTER ATP-BINDING PROTEIN ALBC-RELATED"/>
    <property type="match status" value="1"/>
</dbReference>
<dbReference type="Pfam" id="PF00005">
    <property type="entry name" value="ABC_tran"/>
    <property type="match status" value="1"/>
</dbReference>
<organism evidence="5 6">
    <name type="scientific">Psychrilyobacter piezotolerans</name>
    <dbReference type="NCBI Taxonomy" id="2293438"/>
    <lineage>
        <taxon>Bacteria</taxon>
        <taxon>Fusobacteriati</taxon>
        <taxon>Fusobacteriota</taxon>
        <taxon>Fusobacteriia</taxon>
        <taxon>Fusobacteriales</taxon>
        <taxon>Fusobacteriaceae</taxon>
        <taxon>Psychrilyobacter</taxon>
    </lineage>
</organism>
<feature type="domain" description="ABC transporter" evidence="4">
    <location>
        <begin position="14"/>
        <end position="245"/>
    </location>
</feature>
<dbReference type="SUPFAM" id="SSF52540">
    <property type="entry name" value="P-loop containing nucleoside triphosphate hydrolases"/>
    <property type="match status" value="1"/>
</dbReference>
<evidence type="ECO:0000259" key="4">
    <source>
        <dbReference type="PROSITE" id="PS50893"/>
    </source>
</evidence>
<dbReference type="InterPro" id="IPR027417">
    <property type="entry name" value="P-loop_NTPase"/>
</dbReference>
<dbReference type="InterPro" id="IPR017871">
    <property type="entry name" value="ABC_transporter-like_CS"/>
</dbReference>
<sequence length="252" mass="28433">MEKVISVKNISLDYKERDIFKKIKGSNGSTGVENISFDVKEGDIFSIIGLNGAGKTSTLKCILGLMKPDKGEIEVFGKKELKGMDFEKVGYLPEISYYPKSIKLIDLMRYYGELYNIPKGELDKKIEVILRKLGLISRKGDRLEKFSKGMLQKVGIAQAILNNPKLLFLDEPMSGLDPLARELVIEIILELKSKGTTIFFNTHILEDVASISDRVAIIDKGRLVEVLDMKKVMLEQDDFLLKDHFIKTVGEK</sequence>
<dbReference type="PROSITE" id="PS00211">
    <property type="entry name" value="ABC_TRANSPORTER_1"/>
    <property type="match status" value="1"/>
</dbReference>
<dbReference type="EMBL" id="QUAJ01000022">
    <property type="protein sequence ID" value="REI40241.1"/>
    <property type="molecule type" value="Genomic_DNA"/>
</dbReference>
<keyword evidence="6" id="KW-1185">Reference proteome</keyword>
<dbReference type="PROSITE" id="PS50893">
    <property type="entry name" value="ABC_TRANSPORTER_2"/>
    <property type="match status" value="1"/>
</dbReference>
<evidence type="ECO:0000313" key="6">
    <source>
        <dbReference type="Proteomes" id="UP000263486"/>
    </source>
</evidence>
<dbReference type="Gene3D" id="3.40.50.300">
    <property type="entry name" value="P-loop containing nucleotide triphosphate hydrolases"/>
    <property type="match status" value="1"/>
</dbReference>
<proteinExistence type="predicted"/>
<accession>A0ABX9KET6</accession>
<evidence type="ECO:0000313" key="5">
    <source>
        <dbReference type="EMBL" id="REI40241.1"/>
    </source>
</evidence>
<keyword evidence="2" id="KW-0547">Nucleotide-binding</keyword>
<dbReference type="InterPro" id="IPR003439">
    <property type="entry name" value="ABC_transporter-like_ATP-bd"/>
</dbReference>
<dbReference type="Proteomes" id="UP000263486">
    <property type="component" value="Unassembled WGS sequence"/>
</dbReference>
<dbReference type="GO" id="GO:0005524">
    <property type="term" value="F:ATP binding"/>
    <property type="evidence" value="ECO:0007669"/>
    <property type="project" value="UniProtKB-KW"/>
</dbReference>
<keyword evidence="3 5" id="KW-0067">ATP-binding</keyword>
<gene>
    <name evidence="5" type="ORF">DYH56_11760</name>
</gene>
<evidence type="ECO:0000256" key="1">
    <source>
        <dbReference type="ARBA" id="ARBA00022448"/>
    </source>
</evidence>
<dbReference type="PANTHER" id="PTHR42939:SF1">
    <property type="entry name" value="ABC TRANSPORTER ATP-BINDING PROTEIN ALBC-RELATED"/>
    <property type="match status" value="1"/>
</dbReference>
<evidence type="ECO:0000256" key="2">
    <source>
        <dbReference type="ARBA" id="ARBA00022741"/>
    </source>
</evidence>
<dbReference type="CDD" id="cd03230">
    <property type="entry name" value="ABC_DR_subfamily_A"/>
    <property type="match status" value="1"/>
</dbReference>
<reference evidence="5 6" key="1">
    <citation type="submission" date="2018-08" db="EMBL/GenBank/DDBJ databases">
        <title>Draft genome sequence of Psychrilyobacter sp. strain SD5 isolated from Black Sea water.</title>
        <authorList>
            <person name="Yadav S."/>
            <person name="Villanueva L."/>
            <person name="Damste J.S.S."/>
        </authorList>
    </citation>
    <scope>NUCLEOTIDE SEQUENCE [LARGE SCALE GENOMIC DNA]</scope>
    <source>
        <strain evidence="5 6">SD5</strain>
    </source>
</reference>
<evidence type="ECO:0000256" key="3">
    <source>
        <dbReference type="ARBA" id="ARBA00022840"/>
    </source>
</evidence>